<dbReference type="EC" id="3.4.13.9" evidence="10"/>
<evidence type="ECO:0000256" key="14">
    <source>
        <dbReference type="ARBA" id="ARBA00044351"/>
    </source>
</evidence>
<comment type="catalytic activity">
    <reaction evidence="15">
        <text>Xaa-L-Pro dipeptide + H2O = an L-alpha-amino acid + L-proline</text>
        <dbReference type="Rhea" id="RHEA:76407"/>
        <dbReference type="ChEBI" id="CHEBI:15377"/>
        <dbReference type="ChEBI" id="CHEBI:59869"/>
        <dbReference type="ChEBI" id="CHEBI:60039"/>
        <dbReference type="ChEBI" id="CHEBI:195196"/>
        <dbReference type="EC" id="3.4.13.9"/>
    </reaction>
</comment>
<evidence type="ECO:0000256" key="1">
    <source>
        <dbReference type="ARBA" id="ARBA00001936"/>
    </source>
</evidence>
<evidence type="ECO:0000256" key="3">
    <source>
        <dbReference type="ARBA" id="ARBA00022670"/>
    </source>
</evidence>
<keyword evidence="6" id="KW-0224">Dipeptidase</keyword>
<dbReference type="Gene3D" id="3.40.350.10">
    <property type="entry name" value="Creatinase/prolidase N-terminal domain"/>
    <property type="match status" value="2"/>
</dbReference>
<evidence type="ECO:0000256" key="11">
    <source>
        <dbReference type="ARBA" id="ARBA00044141"/>
    </source>
</evidence>
<proteinExistence type="inferred from homology"/>
<dbReference type="InterPro" id="IPR000994">
    <property type="entry name" value="Pept_M24"/>
</dbReference>
<keyword evidence="19" id="KW-1185">Reference proteome</keyword>
<dbReference type="InterPro" id="IPR029149">
    <property type="entry name" value="Creatin/AminoP/Spt16_N"/>
</dbReference>
<dbReference type="PANTHER" id="PTHR48480">
    <property type="match status" value="1"/>
</dbReference>
<dbReference type="Pfam" id="PF00557">
    <property type="entry name" value="Peptidase_M24"/>
    <property type="match status" value="1"/>
</dbReference>
<feature type="region of interest" description="Disordered" evidence="16">
    <location>
        <begin position="29"/>
        <end position="49"/>
    </location>
</feature>
<evidence type="ECO:0000256" key="10">
    <source>
        <dbReference type="ARBA" id="ARBA00044051"/>
    </source>
</evidence>
<dbReference type="SUPFAM" id="SSF53092">
    <property type="entry name" value="Creatinase/prolidase N-terminal domain"/>
    <property type="match status" value="1"/>
</dbReference>
<sequence length="915" mass="100248">MIISRFPDWKVVGGYDQTRKPTKLLLIRGNEEQKEGSNESSTTRGKDGVKRTYHKEGLLLKAKEESGRVVYIPMNADQSSNGMEVVVVVTNNGMEVVVVVTNNGMEVVVVVTNNGMEVVVVVTNNGMEVVVVVTNNGMEVVVVVTNNGMEVVVVVTNNGMEVVVVVTNNGMEILGAISKVCVDRPQYTMGASTLTVPAELHADNRLRLLGRLRGKVPPKSVVLLQGGESCTRYCSDVEPVFRQVGTFCCCMHPLLLGCGACLQAGWYILLLYAPITARMWSLSSGRLVHFVAVCTHYCSDVEPVFRQVGTFCCCMHPLLLGCGACLQAGWYILLLYAPGTAHVWSLSSGSLIASSTFRELHPSSLFTLPLSTQLLPVQLDLLCSSWQSDTVAEVFNDITFQLATITDVFTEGSCQLEVIVWQESYFHWTFGVTEPDCYGAIDVDSGESYLFFPELPESYAVWMGRLTPLEEYKARYQADYTYYTSQVTCPSDVDTSLSLMTTILLLTSSQQGPTCPVCSNSHSPKKGKNSDSGKLSKEATFDGIKNRVYKSAAEVEVIRYANQISSMAHKEILVSLRLHTCDLKLAKFSSTQGWGYHGSDDFIGPCSKSGIVVSICDWQCSTEVSPADVSGHEEDPPRDDGVPAGKHLHTLLLLLRWSKVCGLHLHLWKVGSQPPSHCPGLTPAASGLNSSILHYGHSAAPNDKAIKDGDMCLVGQALLPDQIVPSDFLFDMGCEYNCYTSDITCSFPANGKFTSDQKIIYNAVLRANREVMATAKPGVSWVDMHLLAERTILTDLKEAQILRGDVDEMMAARLGAIFMPHGLGHFMGCDVHDVHGYPEDGPSRRKERGLSSLRTARRLEQGMVLTIEPGCYFIDAVSFLLNSSPIINGQVIELWLYLLFQAGPISLLVILDCLI</sequence>
<feature type="domain" description="Aminopeptidase P N-terminal" evidence="17">
    <location>
        <begin position="196"/>
        <end position="523"/>
    </location>
</feature>
<evidence type="ECO:0000256" key="2">
    <source>
        <dbReference type="ARBA" id="ARBA00011738"/>
    </source>
</evidence>
<keyword evidence="8" id="KW-0464">Manganese</keyword>
<evidence type="ECO:0000256" key="13">
    <source>
        <dbReference type="ARBA" id="ARBA00044284"/>
    </source>
</evidence>
<dbReference type="PANTHER" id="PTHR48480:SF2">
    <property type="entry name" value="PEPTIDASE D"/>
    <property type="match status" value="1"/>
</dbReference>
<evidence type="ECO:0000256" key="4">
    <source>
        <dbReference type="ARBA" id="ARBA00022723"/>
    </source>
</evidence>
<organism evidence="18 19">
    <name type="scientific">Cordylochernes scorpioides</name>
    <dbReference type="NCBI Taxonomy" id="51811"/>
    <lineage>
        <taxon>Eukaryota</taxon>
        <taxon>Metazoa</taxon>
        <taxon>Ecdysozoa</taxon>
        <taxon>Arthropoda</taxon>
        <taxon>Chelicerata</taxon>
        <taxon>Arachnida</taxon>
        <taxon>Pseudoscorpiones</taxon>
        <taxon>Cheliferoidea</taxon>
        <taxon>Chernetidae</taxon>
        <taxon>Cordylochernes</taxon>
    </lineage>
</organism>
<evidence type="ECO:0000256" key="9">
    <source>
        <dbReference type="ARBA" id="ARBA00043990"/>
    </source>
</evidence>
<evidence type="ECO:0000256" key="7">
    <source>
        <dbReference type="ARBA" id="ARBA00023049"/>
    </source>
</evidence>
<evidence type="ECO:0000313" key="18">
    <source>
        <dbReference type="EMBL" id="UYV63459.1"/>
    </source>
</evidence>
<dbReference type="SUPFAM" id="SSF55920">
    <property type="entry name" value="Creatinase/aminopeptidase"/>
    <property type="match status" value="1"/>
</dbReference>
<dbReference type="EMBL" id="CP092864">
    <property type="protein sequence ID" value="UYV63459.1"/>
    <property type="molecule type" value="Genomic_DNA"/>
</dbReference>
<evidence type="ECO:0000259" key="17">
    <source>
        <dbReference type="SMART" id="SM01011"/>
    </source>
</evidence>
<keyword evidence="4" id="KW-0479">Metal-binding</keyword>
<evidence type="ECO:0000256" key="12">
    <source>
        <dbReference type="ARBA" id="ARBA00044252"/>
    </source>
</evidence>
<evidence type="ECO:0000313" key="19">
    <source>
        <dbReference type="Proteomes" id="UP001235939"/>
    </source>
</evidence>
<evidence type="ECO:0000256" key="5">
    <source>
        <dbReference type="ARBA" id="ARBA00022801"/>
    </source>
</evidence>
<name>A0ABY6K585_9ARAC</name>
<evidence type="ECO:0000256" key="6">
    <source>
        <dbReference type="ARBA" id="ARBA00022997"/>
    </source>
</evidence>
<evidence type="ECO:0000256" key="15">
    <source>
        <dbReference type="ARBA" id="ARBA00048994"/>
    </source>
</evidence>
<dbReference type="Pfam" id="PF05195">
    <property type="entry name" value="AMP_N"/>
    <property type="match status" value="1"/>
</dbReference>
<comment type="similarity">
    <text evidence="9">Belongs to the peptidase M24B family. Eukaryotic-type prolidase subfamily.</text>
</comment>
<evidence type="ECO:0000256" key="8">
    <source>
        <dbReference type="ARBA" id="ARBA00023211"/>
    </source>
</evidence>
<comment type="cofactor">
    <cofactor evidence="1">
        <name>Mn(2+)</name>
        <dbReference type="ChEBI" id="CHEBI:29035"/>
    </cofactor>
</comment>
<dbReference type="InterPro" id="IPR007865">
    <property type="entry name" value="Aminopep_P_N"/>
</dbReference>
<comment type="subunit">
    <text evidence="2">Homodimer.</text>
</comment>
<accession>A0ABY6K585</accession>
<dbReference type="Gene3D" id="3.90.230.10">
    <property type="entry name" value="Creatinase/methionine aminopeptidase superfamily"/>
    <property type="match status" value="1"/>
</dbReference>
<feature type="region of interest" description="Disordered" evidence="16">
    <location>
        <begin position="516"/>
        <end position="535"/>
    </location>
</feature>
<reference evidence="18 19" key="1">
    <citation type="submission" date="2022-01" db="EMBL/GenBank/DDBJ databases">
        <title>A chromosomal length assembly of Cordylochernes scorpioides.</title>
        <authorList>
            <person name="Zeh D."/>
            <person name="Zeh J."/>
        </authorList>
    </citation>
    <scope>NUCLEOTIDE SEQUENCE [LARGE SCALE GENOMIC DNA]</scope>
    <source>
        <strain evidence="18">IN4F17</strain>
        <tissue evidence="18">Whole Body</tissue>
    </source>
</reference>
<dbReference type="SMART" id="SM01011">
    <property type="entry name" value="AMP_N"/>
    <property type="match status" value="1"/>
</dbReference>
<gene>
    <name evidence="18" type="ORF">LAZ67_2004140</name>
</gene>
<evidence type="ECO:0000256" key="16">
    <source>
        <dbReference type="SAM" id="MobiDB-lite"/>
    </source>
</evidence>
<protein>
    <recommendedName>
        <fullName evidence="11">Xaa-Pro dipeptidase</fullName>
        <ecNumber evidence="10">3.4.13.9</ecNumber>
    </recommendedName>
    <alternativeName>
        <fullName evidence="14">Imidodipeptidase</fullName>
    </alternativeName>
    <alternativeName>
        <fullName evidence="12">Peptidase D</fullName>
    </alternativeName>
    <alternativeName>
        <fullName evidence="13">Proline dipeptidase</fullName>
    </alternativeName>
</protein>
<dbReference type="InterPro" id="IPR052433">
    <property type="entry name" value="X-Pro_dipept-like"/>
</dbReference>
<dbReference type="Proteomes" id="UP001235939">
    <property type="component" value="Chromosome 02"/>
</dbReference>
<keyword evidence="5" id="KW-0378">Hydrolase</keyword>
<dbReference type="InterPro" id="IPR036005">
    <property type="entry name" value="Creatinase/aminopeptidase-like"/>
</dbReference>
<keyword evidence="3" id="KW-0645">Protease</keyword>
<keyword evidence="7" id="KW-0482">Metalloprotease</keyword>